<dbReference type="RefSeq" id="XP_040689177.1">
    <property type="nucleotide sequence ID" value="XM_040828229.1"/>
</dbReference>
<dbReference type="SMART" id="SM00033">
    <property type="entry name" value="CH"/>
    <property type="match status" value="1"/>
</dbReference>
<protein>
    <recommendedName>
        <fullName evidence="7">Ras-GAP domain-containing protein</fullName>
    </recommendedName>
</protein>
<evidence type="ECO:0000259" key="4">
    <source>
        <dbReference type="PROSITE" id="PS50021"/>
    </source>
</evidence>
<organism evidence="5 6">
    <name type="scientific">Aspergillus wentii DTO 134E9</name>
    <dbReference type="NCBI Taxonomy" id="1073089"/>
    <lineage>
        <taxon>Eukaryota</taxon>
        <taxon>Fungi</taxon>
        <taxon>Dikarya</taxon>
        <taxon>Ascomycota</taxon>
        <taxon>Pezizomycotina</taxon>
        <taxon>Eurotiomycetes</taxon>
        <taxon>Eurotiomycetidae</taxon>
        <taxon>Eurotiales</taxon>
        <taxon>Aspergillaceae</taxon>
        <taxon>Aspergillus</taxon>
        <taxon>Aspergillus subgen. Cremei</taxon>
    </lineage>
</organism>
<dbReference type="PROSITE" id="PS50018">
    <property type="entry name" value="RAS_GTPASE_ACTIV_2"/>
    <property type="match status" value="1"/>
</dbReference>
<dbReference type="GeneID" id="63744077"/>
<dbReference type="GO" id="GO:0005096">
    <property type="term" value="F:GTPase activator activity"/>
    <property type="evidence" value="ECO:0007669"/>
    <property type="project" value="TreeGrafter"/>
</dbReference>
<dbReference type="InterPro" id="IPR001715">
    <property type="entry name" value="CH_dom"/>
</dbReference>
<proteinExistence type="predicted"/>
<dbReference type="InterPro" id="IPR000593">
    <property type="entry name" value="RasGAP_C"/>
</dbReference>
<dbReference type="Gene3D" id="1.10.418.10">
    <property type="entry name" value="Calponin-like domain"/>
    <property type="match status" value="1"/>
</dbReference>
<dbReference type="OrthoDB" id="775356at2759"/>
<name>A0A1L9RKP8_ASPWE</name>
<evidence type="ECO:0000313" key="5">
    <source>
        <dbReference type="EMBL" id="OJJ35501.1"/>
    </source>
</evidence>
<dbReference type="STRING" id="1073089.A0A1L9RKP8"/>
<dbReference type="VEuPathDB" id="FungiDB:ASPWEDRAFT_111169"/>
<dbReference type="Proteomes" id="UP000184383">
    <property type="component" value="Unassembled WGS sequence"/>
</dbReference>
<keyword evidence="1" id="KW-0175">Coiled coil</keyword>
<feature type="compositionally biased region" description="Basic and acidic residues" evidence="2">
    <location>
        <begin position="51"/>
        <end position="62"/>
    </location>
</feature>
<dbReference type="InterPro" id="IPR000048">
    <property type="entry name" value="IQ_motif_EF-hand-BS"/>
</dbReference>
<dbReference type="SUPFAM" id="SSF48350">
    <property type="entry name" value="GTPase activation domain, GAP"/>
    <property type="match status" value="1"/>
</dbReference>
<dbReference type="PROSITE" id="PS50021">
    <property type="entry name" value="CH"/>
    <property type="match status" value="1"/>
</dbReference>
<dbReference type="Pfam" id="PF00307">
    <property type="entry name" value="CH"/>
    <property type="match status" value="1"/>
</dbReference>
<dbReference type="Pfam" id="PF03836">
    <property type="entry name" value="RasGAP_C"/>
    <property type="match status" value="1"/>
</dbReference>
<gene>
    <name evidence="5" type="ORF">ASPWEDRAFT_111169</name>
</gene>
<feature type="domain" description="Calponin-homology (CH)" evidence="4">
    <location>
        <begin position="218"/>
        <end position="325"/>
    </location>
</feature>
<feature type="domain" description="Ras-GAP" evidence="3">
    <location>
        <begin position="1088"/>
        <end position="1304"/>
    </location>
</feature>
<feature type="coiled-coil region" evidence="1">
    <location>
        <begin position="495"/>
        <end position="522"/>
    </location>
</feature>
<dbReference type="PANTHER" id="PTHR14149:SF14">
    <property type="entry name" value="CALPONIN-HOMOLOGY (CH) DOMAIN-CONTAINING PROTEIN"/>
    <property type="match status" value="1"/>
</dbReference>
<evidence type="ECO:0000256" key="1">
    <source>
        <dbReference type="SAM" id="Coils"/>
    </source>
</evidence>
<dbReference type="InterPro" id="IPR036872">
    <property type="entry name" value="CH_dom_sf"/>
</dbReference>
<evidence type="ECO:0000259" key="3">
    <source>
        <dbReference type="PROSITE" id="PS50018"/>
    </source>
</evidence>
<dbReference type="Pfam" id="PF00616">
    <property type="entry name" value="RasGAP"/>
    <property type="match status" value="1"/>
</dbReference>
<dbReference type="PROSITE" id="PS50096">
    <property type="entry name" value="IQ"/>
    <property type="match status" value="10"/>
</dbReference>
<dbReference type="Gene3D" id="1.20.5.190">
    <property type="match status" value="1"/>
</dbReference>
<dbReference type="CDD" id="cd05127">
    <property type="entry name" value="RasGAP_IQGAP_like"/>
    <property type="match status" value="1"/>
</dbReference>
<dbReference type="SUPFAM" id="SSF47576">
    <property type="entry name" value="Calponin-homology domain, CH-domain"/>
    <property type="match status" value="1"/>
</dbReference>
<dbReference type="CDD" id="cd21206">
    <property type="entry name" value="CH_IQGAP"/>
    <property type="match status" value="1"/>
</dbReference>
<reference evidence="6" key="1">
    <citation type="journal article" date="2017" name="Genome Biol.">
        <title>Comparative genomics reveals high biological diversity and specific adaptations in the industrially and medically important fungal genus Aspergillus.</title>
        <authorList>
            <person name="de Vries R.P."/>
            <person name="Riley R."/>
            <person name="Wiebenga A."/>
            <person name="Aguilar-Osorio G."/>
            <person name="Amillis S."/>
            <person name="Uchima C.A."/>
            <person name="Anderluh G."/>
            <person name="Asadollahi M."/>
            <person name="Askin M."/>
            <person name="Barry K."/>
            <person name="Battaglia E."/>
            <person name="Bayram O."/>
            <person name="Benocci T."/>
            <person name="Braus-Stromeyer S.A."/>
            <person name="Caldana C."/>
            <person name="Canovas D."/>
            <person name="Cerqueira G.C."/>
            <person name="Chen F."/>
            <person name="Chen W."/>
            <person name="Choi C."/>
            <person name="Clum A."/>
            <person name="Dos Santos R.A."/>
            <person name="Damasio A.R."/>
            <person name="Diallinas G."/>
            <person name="Emri T."/>
            <person name="Fekete E."/>
            <person name="Flipphi M."/>
            <person name="Freyberg S."/>
            <person name="Gallo A."/>
            <person name="Gournas C."/>
            <person name="Habgood R."/>
            <person name="Hainaut M."/>
            <person name="Harispe M.L."/>
            <person name="Henrissat B."/>
            <person name="Hilden K.S."/>
            <person name="Hope R."/>
            <person name="Hossain A."/>
            <person name="Karabika E."/>
            <person name="Karaffa L."/>
            <person name="Karanyi Z."/>
            <person name="Krasevec N."/>
            <person name="Kuo A."/>
            <person name="Kusch H."/>
            <person name="LaButti K."/>
            <person name="Lagendijk E.L."/>
            <person name="Lapidus A."/>
            <person name="Levasseur A."/>
            <person name="Lindquist E."/>
            <person name="Lipzen A."/>
            <person name="Logrieco A.F."/>
            <person name="MacCabe A."/>
            <person name="Maekelae M.R."/>
            <person name="Malavazi I."/>
            <person name="Melin P."/>
            <person name="Meyer V."/>
            <person name="Mielnichuk N."/>
            <person name="Miskei M."/>
            <person name="Molnar A.P."/>
            <person name="Mule G."/>
            <person name="Ngan C.Y."/>
            <person name="Orejas M."/>
            <person name="Orosz E."/>
            <person name="Ouedraogo J.P."/>
            <person name="Overkamp K.M."/>
            <person name="Park H.-S."/>
            <person name="Perrone G."/>
            <person name="Piumi F."/>
            <person name="Punt P.J."/>
            <person name="Ram A.F."/>
            <person name="Ramon A."/>
            <person name="Rauscher S."/>
            <person name="Record E."/>
            <person name="Riano-Pachon D.M."/>
            <person name="Robert V."/>
            <person name="Roehrig J."/>
            <person name="Ruller R."/>
            <person name="Salamov A."/>
            <person name="Salih N.S."/>
            <person name="Samson R.A."/>
            <person name="Sandor E."/>
            <person name="Sanguinetti M."/>
            <person name="Schuetze T."/>
            <person name="Sepcic K."/>
            <person name="Shelest E."/>
            <person name="Sherlock G."/>
            <person name="Sophianopoulou V."/>
            <person name="Squina F.M."/>
            <person name="Sun H."/>
            <person name="Susca A."/>
            <person name="Todd R.B."/>
            <person name="Tsang A."/>
            <person name="Unkles S.E."/>
            <person name="van de Wiele N."/>
            <person name="van Rossen-Uffink D."/>
            <person name="Oliveira J.V."/>
            <person name="Vesth T.C."/>
            <person name="Visser J."/>
            <person name="Yu J.-H."/>
            <person name="Zhou M."/>
            <person name="Andersen M.R."/>
            <person name="Archer D.B."/>
            <person name="Baker S.E."/>
            <person name="Benoit I."/>
            <person name="Brakhage A.A."/>
            <person name="Braus G.H."/>
            <person name="Fischer R."/>
            <person name="Frisvad J.C."/>
            <person name="Goldman G.H."/>
            <person name="Houbraken J."/>
            <person name="Oakley B."/>
            <person name="Pocsi I."/>
            <person name="Scazzocchio C."/>
            <person name="Seiboth B."/>
            <person name="vanKuyk P.A."/>
            <person name="Wortman J."/>
            <person name="Dyer P.S."/>
            <person name="Grigoriev I.V."/>
        </authorList>
    </citation>
    <scope>NUCLEOTIDE SEQUENCE [LARGE SCALE GENOMIC DNA]</scope>
    <source>
        <strain evidence="6">DTO 134E9</strain>
    </source>
</reference>
<dbReference type="Pfam" id="PF00612">
    <property type="entry name" value="IQ"/>
    <property type="match status" value="2"/>
</dbReference>
<dbReference type="InterPro" id="IPR008936">
    <property type="entry name" value="Rho_GTPase_activation_prot"/>
</dbReference>
<evidence type="ECO:0000313" key="6">
    <source>
        <dbReference type="Proteomes" id="UP000184383"/>
    </source>
</evidence>
<feature type="region of interest" description="Disordered" evidence="2">
    <location>
        <begin position="22"/>
        <end position="106"/>
    </location>
</feature>
<dbReference type="GO" id="GO:0005938">
    <property type="term" value="C:cell cortex"/>
    <property type="evidence" value="ECO:0007669"/>
    <property type="project" value="TreeGrafter"/>
</dbReference>
<accession>A0A1L9RKP8</accession>
<dbReference type="InterPro" id="IPR001936">
    <property type="entry name" value="RasGAP_dom"/>
</dbReference>
<dbReference type="SMART" id="SM00323">
    <property type="entry name" value="RasGAP"/>
    <property type="match status" value="1"/>
</dbReference>
<sequence length="1724" mass="198251">MARDGANLGSWSNAGAAYTDIRRSLRPLPQAPNPSAAATKKATSRHSRSQTVDESHYWKENRPTTPESRPIYGENIRPLSERALNPQTPPRASSPHHVSPSAVSLHRPQLKANHGHSLSNPPPITTALTAPDLETLKKSSTGHLRTLSKFAQSGEGEEFGLDTSTPSVVGLQGRRRLKRADSVAGASPRSPQKKTASAWAAGNWMDKQRQFLQAYEYLCHIGEAKEWIEEVIQKQIPPIVQLEEALRDGVTLAEVVQAMYPSRTLRIFKHPRLQYRHSDNIALFFRFLDDIELPELFRFELIDLYEKKNIPKVIHCVHALSWLLFKNGMLDFRMGNLVGQLEFEHHELEQMQKGLDKAGVSMPSFTGMAANFGAEPEPEPEPESEEDRIDRELHENEAFISDFQAQIKGAMLRLKLGNLMNDLWDFEPQLVELQSRARGDWARQIIDYRLSMRQFAINLQATCRGFLVRSQQQGDKASWEAQEQCVLQLQTLVRASRARAQINRLQSKMRKEESGIKNIQAALRGALQRKVVFNLWNDTRDAEPQVTSLQAAIRGYLHRQRAQTHQAHTRDAEPQVISMQAAVRGALQRQNLQTQQACMKDAEPQVTSLQAAIRGALQRQKVHSQQEQTRNAEGPIKMLQAVIRGALQRKQMNVQYDEIESTRNDAKSLQAAIRGMLTRGSVTQTRSLLDKEVPSIILVQAGARALATRNQQSSLAEALDKTQNECVALQAMIRGSASRGNTSALRDELMRHEASFIDLQSVVRAQALRYALESQRKSLKEEEHTILDLQSMIRGVIFRRQLEADLDDLRTDEHMIVGLQSLTRAALLRMDVGEILNQLEDCEDEVVQLQGLARAMMIRLEVGQTLVDLEAEEDVVVDLQSHIRGYLVRSKFEEKRRYYRQNMEKVIKAQSFVRGRIQGQAYKSLTSGKNPPVGTVKGFVHLLNDSDFDFDEEIEFERTRKLVVQQVRQNENAEQYISQLDIKIALLVKNKITLDEVVKHQSHFGLHIGALLPNTEISSTDPFDLKALNKESRRKLEQYQVLFFLLQTQSQYLARLFRRLREIKTADKEYERIRHLMMGLFGYSQKRREEYYLIKLLARSAREDIESFDSMHEYLRCNSFANKLFASYIKSPRDRKFMRDVLGPVVREYIVDNSELDLESDPIQIYRSAINNEELCTGKRSRRRLDIPREEAIRDPETRATFIKHLQDIRDIADALFAALQEYLYRMPFGVRYFAQQMYDSLLTRFPSEDPGFILQTVGAWVWKNYFQPAILEPERHGVFDRGMTQEQKRNLSEIAKVIGQVASGRLFGTENVYLQPLNTYVEDSIQRLGQIWGDMISVQDAESYFDIDEFNDLYAKTKPTLYIKMTDIFSIHQLVASEIQFICPSHDDILKEVIRDLGNVKSNENQLMSVNSSEISLTLHPKLAQVEDPEADVKALFMETKRCILYIIRVQTGANLMEVMVKPPTEEDEERWMTLVRDELSTNNSRRGAYSEANTLVDIGSMTYSELKRTALENILHLEQTGKIRRDNHYQDLLNAIAIDIRTKHRRRIQRERELESARLTLGRLNDQAIWLEQQLNTYNDYIEQAMITLQNKKGKKRFYMPFTKQWDHQRELQKSGKVFKFGSYKYSARNLADRGVLVHWKGYSERQWDRVDLTISSNEVGVFTIDGSSGPMMVPGANAQIPMDDLLQAQFNNLQFLDFFEGHLRVNLNLFFHLIMKKFYNE</sequence>
<dbReference type="EMBL" id="KV878212">
    <property type="protein sequence ID" value="OJJ35501.1"/>
    <property type="molecule type" value="Genomic_DNA"/>
</dbReference>
<dbReference type="Gene3D" id="1.10.506.10">
    <property type="entry name" value="GTPase Activation - p120gap, domain 1"/>
    <property type="match status" value="1"/>
</dbReference>
<keyword evidence="6" id="KW-1185">Reference proteome</keyword>
<feature type="region of interest" description="Disordered" evidence="2">
    <location>
        <begin position="175"/>
        <end position="198"/>
    </location>
</feature>
<dbReference type="SUPFAM" id="SSF143885">
    <property type="entry name" value="RGC domain-like"/>
    <property type="match status" value="1"/>
</dbReference>
<dbReference type="SMART" id="SM00015">
    <property type="entry name" value="IQ"/>
    <property type="match status" value="10"/>
</dbReference>
<dbReference type="PANTHER" id="PTHR14149">
    <property type="entry name" value="RAS GTPASE-ACTIVATING PROTEIN WITH IQ MOTIF"/>
    <property type="match status" value="1"/>
</dbReference>
<evidence type="ECO:0000256" key="2">
    <source>
        <dbReference type="SAM" id="MobiDB-lite"/>
    </source>
</evidence>
<evidence type="ECO:0008006" key="7">
    <source>
        <dbReference type="Google" id="ProtNLM"/>
    </source>
</evidence>
<feature type="compositionally biased region" description="Low complexity" evidence="2">
    <location>
        <begin position="93"/>
        <end position="104"/>
    </location>
</feature>